<keyword evidence="9" id="KW-1185">Reference proteome</keyword>
<dbReference type="GO" id="GO:0005886">
    <property type="term" value="C:plasma membrane"/>
    <property type="evidence" value="ECO:0007669"/>
    <property type="project" value="UniProtKB-SubCell"/>
</dbReference>
<comment type="similarity">
    <text evidence="2">Belongs to the CD36 family.</text>
</comment>
<feature type="non-terminal residue" evidence="8">
    <location>
        <position position="1"/>
    </location>
</feature>
<keyword evidence="3" id="KW-1003">Cell membrane</keyword>
<accession>A0A8J2KTF8</accession>
<gene>
    <name evidence="8" type="ORF">AFUS01_LOCUS29999</name>
</gene>
<reference evidence="8" key="1">
    <citation type="submission" date="2021-06" db="EMBL/GenBank/DDBJ databases">
        <authorList>
            <person name="Hodson N. C."/>
            <person name="Mongue J. A."/>
            <person name="Jaron S. K."/>
        </authorList>
    </citation>
    <scope>NUCLEOTIDE SEQUENCE</scope>
</reference>
<organism evidence="8 9">
    <name type="scientific">Allacma fusca</name>
    <dbReference type="NCBI Taxonomy" id="39272"/>
    <lineage>
        <taxon>Eukaryota</taxon>
        <taxon>Metazoa</taxon>
        <taxon>Ecdysozoa</taxon>
        <taxon>Arthropoda</taxon>
        <taxon>Hexapoda</taxon>
        <taxon>Collembola</taxon>
        <taxon>Symphypleona</taxon>
        <taxon>Sminthuridae</taxon>
        <taxon>Allacma</taxon>
    </lineage>
</organism>
<keyword evidence="4" id="KW-0812">Transmembrane</keyword>
<evidence type="ECO:0000256" key="2">
    <source>
        <dbReference type="ARBA" id="ARBA00010532"/>
    </source>
</evidence>
<evidence type="ECO:0000256" key="1">
    <source>
        <dbReference type="ARBA" id="ARBA00004236"/>
    </source>
</evidence>
<comment type="caution">
    <text evidence="8">The sequence shown here is derived from an EMBL/GenBank/DDBJ whole genome shotgun (WGS) entry which is preliminary data.</text>
</comment>
<keyword evidence="7" id="KW-0325">Glycoprotein</keyword>
<evidence type="ECO:0000256" key="7">
    <source>
        <dbReference type="ARBA" id="ARBA00023180"/>
    </source>
</evidence>
<evidence type="ECO:0000256" key="4">
    <source>
        <dbReference type="ARBA" id="ARBA00022692"/>
    </source>
</evidence>
<sequence length="81" mass="9445">DSYRKLVNVTIPIFFNVRVFNITNPDALEIGEKFKLEELGPYVYEEKRVKNVTHENLEDGTITYLETKTYLFRPDLSNGTS</sequence>
<dbReference type="GO" id="GO:0005737">
    <property type="term" value="C:cytoplasm"/>
    <property type="evidence" value="ECO:0007669"/>
    <property type="project" value="TreeGrafter"/>
</dbReference>
<dbReference type="PANTHER" id="PTHR11923:SF51">
    <property type="entry name" value="LYSOSOME MEMBRANE PROTEIN 2"/>
    <property type="match status" value="1"/>
</dbReference>
<protein>
    <submittedName>
        <fullName evidence="8">Uncharacterized protein</fullName>
    </submittedName>
</protein>
<evidence type="ECO:0000313" key="9">
    <source>
        <dbReference type="Proteomes" id="UP000708208"/>
    </source>
</evidence>
<dbReference type="AlphaFoldDB" id="A0A8J2KTF8"/>
<keyword evidence="6" id="KW-0472">Membrane</keyword>
<comment type="subcellular location">
    <subcellularLocation>
        <location evidence="1">Cell membrane</location>
    </subcellularLocation>
</comment>
<evidence type="ECO:0000313" key="8">
    <source>
        <dbReference type="EMBL" id="CAG7819561.1"/>
    </source>
</evidence>
<keyword evidence="5" id="KW-1133">Transmembrane helix</keyword>
<evidence type="ECO:0000256" key="5">
    <source>
        <dbReference type="ARBA" id="ARBA00022989"/>
    </source>
</evidence>
<dbReference type="EMBL" id="CAJVCH010452959">
    <property type="protein sequence ID" value="CAG7819561.1"/>
    <property type="molecule type" value="Genomic_DNA"/>
</dbReference>
<dbReference type="InterPro" id="IPR002159">
    <property type="entry name" value="CD36_fam"/>
</dbReference>
<proteinExistence type="inferred from homology"/>
<dbReference type="PANTHER" id="PTHR11923">
    <property type="entry name" value="SCAVENGER RECEPTOR CLASS B TYPE-1 SR-B1"/>
    <property type="match status" value="1"/>
</dbReference>
<dbReference type="OrthoDB" id="195015at2759"/>
<dbReference type="GO" id="GO:0005044">
    <property type="term" value="F:scavenger receptor activity"/>
    <property type="evidence" value="ECO:0007669"/>
    <property type="project" value="TreeGrafter"/>
</dbReference>
<dbReference type="Proteomes" id="UP000708208">
    <property type="component" value="Unassembled WGS sequence"/>
</dbReference>
<name>A0A8J2KTF8_9HEXA</name>
<evidence type="ECO:0000256" key="3">
    <source>
        <dbReference type="ARBA" id="ARBA00022475"/>
    </source>
</evidence>
<dbReference type="Pfam" id="PF01130">
    <property type="entry name" value="CD36"/>
    <property type="match status" value="1"/>
</dbReference>
<evidence type="ECO:0000256" key="6">
    <source>
        <dbReference type="ARBA" id="ARBA00023136"/>
    </source>
</evidence>